<feature type="region of interest" description="Disordered" evidence="2">
    <location>
        <begin position="556"/>
        <end position="592"/>
    </location>
</feature>
<dbReference type="Proteomes" id="UP000077315">
    <property type="component" value="Unassembled WGS sequence"/>
</dbReference>
<dbReference type="InterPro" id="IPR001878">
    <property type="entry name" value="Znf_CCHC"/>
</dbReference>
<keyword evidence="5" id="KW-1185">Reference proteome</keyword>
<evidence type="ECO:0000259" key="3">
    <source>
        <dbReference type="PROSITE" id="PS50158"/>
    </source>
</evidence>
<protein>
    <submittedName>
        <fullName evidence="4">CCHC-type zinc finger transcription factor</fullName>
    </submittedName>
</protein>
<proteinExistence type="predicted"/>
<evidence type="ECO:0000313" key="5">
    <source>
        <dbReference type="Proteomes" id="UP000077315"/>
    </source>
</evidence>
<dbReference type="InParanoid" id="A0A163A660"/>
<dbReference type="OrthoDB" id="2148641at2759"/>
<dbReference type="GeneID" id="28992864"/>
<name>A0A163A660_PHYB8</name>
<dbReference type="EMBL" id="KV440986">
    <property type="protein sequence ID" value="OAD71331.1"/>
    <property type="molecule type" value="Genomic_DNA"/>
</dbReference>
<organism evidence="4 5">
    <name type="scientific">Phycomyces blakesleeanus (strain ATCC 8743b / DSM 1359 / FGSC 10004 / NBRC 33097 / NRRL 1555)</name>
    <dbReference type="NCBI Taxonomy" id="763407"/>
    <lineage>
        <taxon>Eukaryota</taxon>
        <taxon>Fungi</taxon>
        <taxon>Fungi incertae sedis</taxon>
        <taxon>Mucoromycota</taxon>
        <taxon>Mucoromycotina</taxon>
        <taxon>Mucoromycetes</taxon>
        <taxon>Mucorales</taxon>
        <taxon>Phycomycetaceae</taxon>
        <taxon>Phycomyces</taxon>
    </lineage>
</organism>
<evidence type="ECO:0000256" key="2">
    <source>
        <dbReference type="SAM" id="MobiDB-lite"/>
    </source>
</evidence>
<dbReference type="GO" id="GO:0003676">
    <property type="term" value="F:nucleic acid binding"/>
    <property type="evidence" value="ECO:0007669"/>
    <property type="project" value="InterPro"/>
</dbReference>
<gene>
    <name evidence="4" type="ORF">PHYBLDRAFT_147826</name>
</gene>
<evidence type="ECO:0000256" key="1">
    <source>
        <dbReference type="PROSITE-ProRule" id="PRU00047"/>
    </source>
</evidence>
<evidence type="ECO:0000313" key="4">
    <source>
        <dbReference type="EMBL" id="OAD71331.1"/>
    </source>
</evidence>
<dbReference type="RefSeq" id="XP_018289371.1">
    <property type="nucleotide sequence ID" value="XM_018431958.1"/>
</dbReference>
<dbReference type="VEuPathDB" id="FungiDB:PHYBLDRAFT_147826"/>
<dbReference type="AlphaFoldDB" id="A0A163A660"/>
<accession>A0A163A660</accession>
<feature type="compositionally biased region" description="Basic and acidic residues" evidence="2">
    <location>
        <begin position="714"/>
        <end position="727"/>
    </location>
</feature>
<feature type="region of interest" description="Disordered" evidence="2">
    <location>
        <begin position="685"/>
        <end position="753"/>
    </location>
</feature>
<dbReference type="GO" id="GO:0008270">
    <property type="term" value="F:zinc ion binding"/>
    <property type="evidence" value="ECO:0007669"/>
    <property type="project" value="UniProtKB-KW"/>
</dbReference>
<reference evidence="5" key="1">
    <citation type="submission" date="2015-06" db="EMBL/GenBank/DDBJ databases">
        <title>Expansion of signal transduction pathways in fungi by whole-genome duplication.</title>
        <authorList>
            <consortium name="DOE Joint Genome Institute"/>
            <person name="Corrochano L.M."/>
            <person name="Kuo A."/>
            <person name="Marcet-Houben M."/>
            <person name="Polaino S."/>
            <person name="Salamov A."/>
            <person name="Villalobos J.M."/>
            <person name="Alvarez M.I."/>
            <person name="Avalos J."/>
            <person name="Benito E.P."/>
            <person name="Benoit I."/>
            <person name="Burger G."/>
            <person name="Camino L.P."/>
            <person name="Canovas D."/>
            <person name="Cerda-Olmedo E."/>
            <person name="Cheng J.-F."/>
            <person name="Dominguez A."/>
            <person name="Elias M."/>
            <person name="Eslava A.P."/>
            <person name="Glaser F."/>
            <person name="Grimwood J."/>
            <person name="Gutierrez G."/>
            <person name="Heitman J."/>
            <person name="Henrissat B."/>
            <person name="Iturriaga E.A."/>
            <person name="Lang B.F."/>
            <person name="Lavin J.L."/>
            <person name="Lee S."/>
            <person name="Li W."/>
            <person name="Lindquist E."/>
            <person name="Lopez-Garcia S."/>
            <person name="Luque E.M."/>
            <person name="Marcos A.T."/>
            <person name="Martin J."/>
            <person name="McCluskey K."/>
            <person name="Medina H.R."/>
            <person name="Miralles-Duran A."/>
            <person name="Miyazaki A."/>
            <person name="Munoz-Torres E."/>
            <person name="Oguiza J.A."/>
            <person name="Ohm R."/>
            <person name="Olmedo M."/>
            <person name="Orejas M."/>
            <person name="Ortiz-Castellanos L."/>
            <person name="Pisabarro A.G."/>
            <person name="Rodriguez-Romero J."/>
            <person name="Ruiz-Herrera J."/>
            <person name="Ruiz-Vazquez R."/>
            <person name="Sanz C."/>
            <person name="Schackwitz W."/>
            <person name="Schmutz J."/>
            <person name="Shahriari M."/>
            <person name="Shelest E."/>
            <person name="Silva-Franco F."/>
            <person name="Soanes D."/>
            <person name="Syed K."/>
            <person name="Tagua V.G."/>
            <person name="Talbot N.J."/>
            <person name="Thon M."/>
            <person name="De vries R.P."/>
            <person name="Wiebenga A."/>
            <person name="Yadav J.S."/>
            <person name="Braun E.L."/>
            <person name="Baker S."/>
            <person name="Garre V."/>
            <person name="Horwitz B."/>
            <person name="Torres-Martinez S."/>
            <person name="Idnurm A."/>
            <person name="Herrera-Estrella A."/>
            <person name="Gabaldon T."/>
            <person name="Grigoriev I.V."/>
        </authorList>
    </citation>
    <scope>NUCLEOTIDE SEQUENCE [LARGE SCALE GENOMIC DNA]</scope>
    <source>
        <strain evidence="5">NRRL 1555(-)</strain>
    </source>
</reference>
<keyword evidence="1" id="KW-0479">Metal-binding</keyword>
<keyword evidence="1" id="KW-0862">Zinc</keyword>
<keyword evidence="1" id="KW-0863">Zinc-finger</keyword>
<dbReference type="PROSITE" id="PS50158">
    <property type="entry name" value="ZF_CCHC"/>
    <property type="match status" value="1"/>
</dbReference>
<feature type="domain" description="CCHC-type" evidence="3">
    <location>
        <begin position="880"/>
        <end position="895"/>
    </location>
</feature>
<sequence>MRNKERQIEVLRIEQNVVSKELGRFRVCNIDTRCYYCREWAHYIYKKHFVWSAKTQEEVYDNTLESLNAGRFQINMLQTPLPGKRKERSPKLAERFEKLLESNADTSTALMTDIIAACELWKTLPSSLSGLPTIFEPIQFNPFPDAIPLSDDLSDPALILDELIMERQALCLPSTSFEVLKNMTGDILLSQTQATCKHTRPEYKSIAELEIERDILNSQMAEATKTVLEELAPALDLSWAPLSEFLQRLLVLEKERNGLMGEGCQQTVDQFAEQQKLVPFSAYWTERAVRFKKKRAKITEVEEAFDAHVDRWAAGSRAFRDEFALPGLRDICKLIEKLWDLVVPTIQHMADRIASHEKKEESHTENCRAVSASLKGLHSTKEVDDAVERIERELIERVAAYCESLEQLKASYREDCKPGTSGRLEKLANKEFRKKIKKAESGYHSLRHYFQYEVTQKIFPEALFCKFSLVCLEALMQEGEVMEAMTIESEVRRFIESNKDLVRQRQVLIEQFEKGVHTGRRELAGVLGKLFLKEGMRIQGENLALKRQDQLLKSISANTKSSKKKKKKGKTPSIDLPSPQQSPNKGPDRQVDVNPEEVPEVLLEDQTMTIEDNAVELAVEPPVELHAEVPAKVPVEQVGENDFECHEVESNSREVVAESLEAVKEPRTAKGELAVKVEVPVKAERSVEVAPQQEIDTKETLLTGRPAEPEMDEKESQGSEAGNKESTDQGYCDDNNDNNNNNDNDDDDDNDALAGVKHMSQADLLVFLRTLHSENSRLAESVRSSQQEMALLTNQYTEMMLVAQARETQMLQLYKSQQQVEMEEARRYTLSLEAKISALESQLQSGRPLGTAGFGSQDLFASYRHEMAFFQPATAWMAARCGHCGGEGHTSTECKGAFLCGTSHSEACRLT</sequence>
<feature type="compositionally biased region" description="Basic residues" evidence="2">
    <location>
        <begin position="561"/>
        <end position="570"/>
    </location>
</feature>